<dbReference type="InterPro" id="IPR032710">
    <property type="entry name" value="NTF2-like_dom_sf"/>
</dbReference>
<comment type="caution">
    <text evidence="2">The sequence shown here is derived from an EMBL/GenBank/DDBJ whole genome shotgun (WGS) entry which is preliminary data.</text>
</comment>
<gene>
    <name evidence="2" type="ORF">DY262_21075</name>
</gene>
<proteinExistence type="predicted"/>
<name>A0A372EDW5_9BURK</name>
<protein>
    <submittedName>
        <fullName evidence="2">Nuclear transport factor 2 family protein</fullName>
    </submittedName>
</protein>
<evidence type="ECO:0000313" key="2">
    <source>
        <dbReference type="EMBL" id="RFP75579.1"/>
    </source>
</evidence>
<sequence length="130" mass="14563">MTPLEHARELIERFIRAVNNGDADAAQRCLTPDVQLVFPGPTRFQRVADFLALSGPRYQRVAYTYGAMELAQSHQGHTVVFAQGTVSGVFANDQAFDGVRYIDRFDIDNGLIASKEVWSDMADRMRRLGV</sequence>
<dbReference type="Proteomes" id="UP000261931">
    <property type="component" value="Unassembled WGS sequence"/>
</dbReference>
<accession>A0A372EDW5</accession>
<keyword evidence="3" id="KW-1185">Reference proteome</keyword>
<dbReference type="Gene3D" id="3.10.450.50">
    <property type="match status" value="1"/>
</dbReference>
<evidence type="ECO:0000259" key="1">
    <source>
        <dbReference type="Pfam" id="PF12680"/>
    </source>
</evidence>
<feature type="domain" description="SnoaL-like" evidence="1">
    <location>
        <begin position="11"/>
        <end position="114"/>
    </location>
</feature>
<dbReference type="SUPFAM" id="SSF54427">
    <property type="entry name" value="NTF2-like"/>
    <property type="match status" value="1"/>
</dbReference>
<evidence type="ECO:0000313" key="3">
    <source>
        <dbReference type="Proteomes" id="UP000261931"/>
    </source>
</evidence>
<dbReference type="InterPro" id="IPR037401">
    <property type="entry name" value="SnoaL-like"/>
</dbReference>
<dbReference type="AlphaFoldDB" id="A0A372EDW5"/>
<dbReference type="EMBL" id="QVLS01000019">
    <property type="protein sequence ID" value="RFP75579.1"/>
    <property type="molecule type" value="Genomic_DNA"/>
</dbReference>
<dbReference type="Pfam" id="PF12680">
    <property type="entry name" value="SnoaL_2"/>
    <property type="match status" value="1"/>
</dbReference>
<dbReference type="RefSeq" id="WP_116961016.1">
    <property type="nucleotide sequence ID" value="NZ_QVLS01000019.1"/>
</dbReference>
<reference evidence="2 3" key="1">
    <citation type="submission" date="2018-08" db="EMBL/GenBank/DDBJ databases">
        <title>Hydrogenophaga sp. LA-38 isolated from sludge.</title>
        <authorList>
            <person name="Im W.-T."/>
        </authorList>
    </citation>
    <scope>NUCLEOTIDE SEQUENCE [LARGE SCALE GENOMIC DNA]</scope>
    <source>
        <strain evidence="2 3">LA-38</strain>
    </source>
</reference>
<organism evidence="2 3">
    <name type="scientific">Hydrogenophaga borbori</name>
    <dbReference type="NCBI Taxonomy" id="2294117"/>
    <lineage>
        <taxon>Bacteria</taxon>
        <taxon>Pseudomonadati</taxon>
        <taxon>Pseudomonadota</taxon>
        <taxon>Betaproteobacteria</taxon>
        <taxon>Burkholderiales</taxon>
        <taxon>Comamonadaceae</taxon>
        <taxon>Hydrogenophaga</taxon>
    </lineage>
</organism>